<evidence type="ECO:0000313" key="3">
    <source>
        <dbReference type="Proteomes" id="UP000547674"/>
    </source>
</evidence>
<comment type="caution">
    <text evidence="2">The sequence shown here is derived from an EMBL/GenBank/DDBJ whole genome shotgun (WGS) entry which is preliminary data.</text>
</comment>
<sequence length="327" mass="34834">MVDANSKASRIIGIDVGGTGIKLGAVDASSFPPKILHAETLHGHDRVPFEETMDRLAKRVEEVGSEVGWDSIQGIGLGVPGLVLHREGILKEAPNLSHWNGCYVRKALEERLNLPVAVDNDANAFALAEWLWGAGEQSADSVFLTLGTGIGGGVFANGRMIRGNPGFASEPGHVVIAPKDLTVKGGTTGEAEWYVGNKYIVKRALEHPHYTADPLVAQVDPLTPKDLYLAAEKGSPVAKDVWGDVGNAIGELLVTMVNILNPERVVFGGGVAQAREWIFEPARKYLGRHGLIARHAPPKIFLAALGKEAGLLGAAGLMVEREALEES</sequence>
<accession>A0A7Y2E903</accession>
<comment type="similarity">
    <text evidence="1">Belongs to the ROK (NagC/XylR) family.</text>
</comment>
<reference evidence="2 3" key="1">
    <citation type="submission" date="2020-03" db="EMBL/GenBank/DDBJ databases">
        <title>Metabolic flexibility allows generalist bacteria to become dominant in a frequently disturbed ecosystem.</title>
        <authorList>
            <person name="Chen Y.-J."/>
            <person name="Leung P.M."/>
            <person name="Bay S.K."/>
            <person name="Hugenholtz P."/>
            <person name="Kessler A.J."/>
            <person name="Shelley G."/>
            <person name="Waite D.W."/>
            <person name="Cook P.L."/>
            <person name="Greening C."/>
        </authorList>
    </citation>
    <scope>NUCLEOTIDE SEQUENCE [LARGE SCALE GENOMIC DNA]</scope>
    <source>
        <strain evidence="2">SS_bin_28</strain>
    </source>
</reference>
<evidence type="ECO:0000256" key="1">
    <source>
        <dbReference type="ARBA" id="ARBA00006479"/>
    </source>
</evidence>
<evidence type="ECO:0000313" key="2">
    <source>
        <dbReference type="EMBL" id="NNF07421.1"/>
    </source>
</evidence>
<dbReference type="SUPFAM" id="SSF53067">
    <property type="entry name" value="Actin-like ATPase domain"/>
    <property type="match status" value="1"/>
</dbReference>
<dbReference type="Pfam" id="PF00480">
    <property type="entry name" value="ROK"/>
    <property type="match status" value="1"/>
</dbReference>
<dbReference type="Proteomes" id="UP000547674">
    <property type="component" value="Unassembled WGS sequence"/>
</dbReference>
<dbReference type="InterPro" id="IPR000600">
    <property type="entry name" value="ROK"/>
</dbReference>
<dbReference type="Gene3D" id="3.30.420.40">
    <property type="match status" value="2"/>
</dbReference>
<dbReference type="PANTHER" id="PTHR18964:SF149">
    <property type="entry name" value="BIFUNCTIONAL UDP-N-ACETYLGLUCOSAMINE 2-EPIMERASE_N-ACETYLMANNOSAMINE KINASE"/>
    <property type="match status" value="1"/>
</dbReference>
<dbReference type="EMBL" id="JABDJR010000474">
    <property type="protein sequence ID" value="NNF07421.1"/>
    <property type="molecule type" value="Genomic_DNA"/>
</dbReference>
<dbReference type="InterPro" id="IPR043129">
    <property type="entry name" value="ATPase_NBD"/>
</dbReference>
<proteinExistence type="inferred from homology"/>
<dbReference type="AlphaFoldDB" id="A0A7Y2E903"/>
<name>A0A7Y2E903_UNCEI</name>
<gene>
    <name evidence="2" type="ORF">HKN21_11720</name>
</gene>
<protein>
    <submittedName>
        <fullName evidence="2">ROK family protein</fullName>
    </submittedName>
</protein>
<dbReference type="PANTHER" id="PTHR18964">
    <property type="entry name" value="ROK (REPRESSOR, ORF, KINASE) FAMILY"/>
    <property type="match status" value="1"/>
</dbReference>
<organism evidence="2 3">
    <name type="scientific">Eiseniibacteriota bacterium</name>
    <dbReference type="NCBI Taxonomy" id="2212470"/>
    <lineage>
        <taxon>Bacteria</taxon>
        <taxon>Candidatus Eiseniibacteriota</taxon>
    </lineage>
</organism>